<dbReference type="SMART" id="SM00295">
    <property type="entry name" value="B41"/>
    <property type="match status" value="1"/>
</dbReference>
<evidence type="ECO:0000256" key="8">
    <source>
        <dbReference type="PIRSR" id="PIRSR002305-1"/>
    </source>
</evidence>
<dbReference type="SUPFAM" id="SSF54236">
    <property type="entry name" value="Ubiquitin-like"/>
    <property type="match status" value="1"/>
</dbReference>
<dbReference type="GO" id="GO:0005886">
    <property type="term" value="C:plasma membrane"/>
    <property type="evidence" value="ECO:0007669"/>
    <property type="project" value="UniProtKB-SubCell"/>
</dbReference>
<evidence type="ECO:0000256" key="7">
    <source>
        <dbReference type="ARBA" id="ARBA00043944"/>
    </source>
</evidence>
<dbReference type="EMBL" id="BDGG01000003">
    <property type="protein sequence ID" value="GAU96524.1"/>
    <property type="molecule type" value="Genomic_DNA"/>
</dbReference>
<dbReference type="InterPro" id="IPR011993">
    <property type="entry name" value="PH-like_dom_sf"/>
</dbReference>
<keyword evidence="12" id="KW-1185">Reference proteome</keyword>
<dbReference type="SMART" id="SM01196">
    <property type="entry name" value="FERM_C"/>
    <property type="match status" value="1"/>
</dbReference>
<dbReference type="InterPro" id="IPR000798">
    <property type="entry name" value="Ez/rad/moesin-like"/>
</dbReference>
<comment type="caution">
    <text evidence="11">The sequence shown here is derived from an EMBL/GenBank/DDBJ whole genome shotgun (WGS) entry which is preliminary data.</text>
</comment>
<dbReference type="InterPro" id="IPR000299">
    <property type="entry name" value="FERM_domain"/>
</dbReference>
<sequence>MSLQRKIRDKNLINVRIVSMDAELQFTVPRTSYGRDLLDVVYRALGLRETWYFGLQYQDDKALFNWLKENKPLLKHSGLSLDGCLTFSLLVRFYPEDVSEELVQDITQHLVFLQVRQSILDSHISCPPDEAILLASYDLQIKYGDYDDTNFEPGALPIEELLPLNILQQYANTSREAWENRVRQLHVDNYGFSRAEAELEYLKVAQNLSMFGVGYFQISNKKDSVVYLGVTAFGLNIYDKNDRQTPKINFPWSEIKNVSYEDTKFIIRPVDKKVPTFSFYSSNLRLNKIVLDLCMGNHDLFLRRRKPDSIEVQQMKLHAKEERARRQLERQKLLKEKRLREELQREKLELQRQLLDMQEEVRQANEEMNRCHETASVLSEKAKYSEEEATLLNQKALQAEAEVQKLKLTVLRSEEERILMEKKVQEAENIASQMADEAERCAAEVEDFRREMLKAKMYEKMARDRLMEISSTSPSPRFAVYEKVDSIGSTHSIANGMMMDTEKLSAEIERERLEYVQKSRNFQTQLNELKTEIEIIKSEDALSPFYALDVAGMRKEKFATLQKASAGSTKMRISHFENL</sequence>
<dbReference type="InterPro" id="IPR035963">
    <property type="entry name" value="FERM_2"/>
</dbReference>
<proteinExistence type="predicted"/>
<dbReference type="PIRSF" id="PIRSF002305">
    <property type="entry name" value="ERM"/>
    <property type="match status" value="1"/>
</dbReference>
<dbReference type="PROSITE" id="PS00660">
    <property type="entry name" value="FERM_1"/>
    <property type="match status" value="1"/>
</dbReference>
<dbReference type="GO" id="GO:0005902">
    <property type="term" value="C:microvillus"/>
    <property type="evidence" value="ECO:0007669"/>
    <property type="project" value="UniProtKB-SubCell"/>
</dbReference>
<dbReference type="Pfam" id="PF09380">
    <property type="entry name" value="FERM_C"/>
    <property type="match status" value="1"/>
</dbReference>
<dbReference type="InterPro" id="IPR041789">
    <property type="entry name" value="ERM_FERM_C"/>
</dbReference>
<dbReference type="Gene3D" id="3.10.20.90">
    <property type="entry name" value="Phosphatidylinositol 3-kinase Catalytic Subunit, Chain A, domain 1"/>
    <property type="match status" value="1"/>
</dbReference>
<dbReference type="InterPro" id="IPR014352">
    <property type="entry name" value="FERM/acyl-CoA-bd_prot_sf"/>
</dbReference>
<reference evidence="11 12" key="1">
    <citation type="journal article" date="2016" name="Nat. Commun.">
        <title>Extremotolerant tardigrade genome and improved radiotolerance of human cultured cells by tardigrade-unique protein.</title>
        <authorList>
            <person name="Hashimoto T."/>
            <person name="Horikawa D.D."/>
            <person name="Saito Y."/>
            <person name="Kuwahara H."/>
            <person name="Kozuka-Hata H."/>
            <person name="Shin-I T."/>
            <person name="Minakuchi Y."/>
            <person name="Ohishi K."/>
            <person name="Motoyama A."/>
            <person name="Aizu T."/>
            <person name="Enomoto A."/>
            <person name="Kondo K."/>
            <person name="Tanaka S."/>
            <person name="Hara Y."/>
            <person name="Koshikawa S."/>
            <person name="Sagara H."/>
            <person name="Miura T."/>
            <person name="Yokobori S."/>
            <person name="Miyagawa K."/>
            <person name="Suzuki Y."/>
            <person name="Kubo T."/>
            <person name="Oyama M."/>
            <person name="Kohara Y."/>
            <person name="Fujiyama A."/>
            <person name="Arakawa K."/>
            <person name="Katayama T."/>
            <person name="Toyoda A."/>
            <person name="Kunieda T."/>
        </authorList>
    </citation>
    <scope>NUCLEOTIDE SEQUENCE [LARGE SCALE GENOMIC DNA]</scope>
    <source>
        <strain evidence="11 12">YOKOZUNA-1</strain>
    </source>
</reference>
<dbReference type="InterPro" id="IPR018980">
    <property type="entry name" value="FERM_PH-like_C"/>
</dbReference>
<dbReference type="Pfam" id="PF09379">
    <property type="entry name" value="FERM_N"/>
    <property type="match status" value="1"/>
</dbReference>
<dbReference type="PROSITE" id="PS50057">
    <property type="entry name" value="FERM_3"/>
    <property type="match status" value="1"/>
</dbReference>
<evidence type="ECO:0000256" key="1">
    <source>
        <dbReference type="ARBA" id="ARBA00004105"/>
    </source>
</evidence>
<feature type="domain" description="FERM" evidence="10">
    <location>
        <begin position="13"/>
        <end position="305"/>
    </location>
</feature>
<feature type="binding site" evidence="8">
    <location>
        <begin position="68"/>
        <end position="71"/>
    </location>
    <ligand>
        <name>a 1,2-diacyl-sn-glycero-3-phospho-(1D-myo-inositol)</name>
        <dbReference type="ChEBI" id="CHEBI:57880"/>
    </ligand>
</feature>
<protein>
    <recommendedName>
        <fullName evidence="4">Moesin/ezrin/radixin homolog 1</fullName>
    </recommendedName>
</protein>
<dbReference type="Gene3D" id="2.30.29.30">
    <property type="entry name" value="Pleckstrin-homology domain (PH domain)/Phosphotyrosine-binding domain (PTB)"/>
    <property type="match status" value="1"/>
</dbReference>
<dbReference type="InterPro" id="IPR046810">
    <property type="entry name" value="ERM_helical"/>
</dbReference>
<dbReference type="OrthoDB" id="6018897at2759"/>
<dbReference type="Pfam" id="PF00373">
    <property type="entry name" value="FERM_M"/>
    <property type="match status" value="1"/>
</dbReference>
<accession>A0A1D1V435</accession>
<comment type="subcellular location">
    <subcellularLocation>
        <location evidence="3">Cell junction</location>
        <location evidence="3">Adherens junction</location>
    </subcellularLocation>
    <subcellularLocation>
        <location evidence="2">Cell membrane</location>
        <topology evidence="2">Peripheral membrane protein</topology>
    </subcellularLocation>
    <subcellularLocation>
        <location evidence="1">Cell projection</location>
        <location evidence="1">Microvillus</location>
    </subcellularLocation>
    <subcellularLocation>
        <location evidence="7">Cell projection</location>
        <location evidence="7">Rhabdomere</location>
    </subcellularLocation>
</comment>
<feature type="coiled-coil region" evidence="9">
    <location>
        <begin position="318"/>
        <end position="451"/>
    </location>
</feature>
<dbReference type="GO" id="GO:0003779">
    <property type="term" value="F:actin binding"/>
    <property type="evidence" value="ECO:0007669"/>
    <property type="project" value="InterPro"/>
</dbReference>
<dbReference type="InterPro" id="IPR018979">
    <property type="entry name" value="FERM_N"/>
</dbReference>
<dbReference type="SUPFAM" id="SSF50729">
    <property type="entry name" value="PH domain-like"/>
    <property type="match status" value="1"/>
</dbReference>
<dbReference type="InterPro" id="IPR019748">
    <property type="entry name" value="FERM_central"/>
</dbReference>
<evidence type="ECO:0000256" key="3">
    <source>
        <dbReference type="ARBA" id="ARBA00004536"/>
    </source>
</evidence>
<name>A0A1D1V435_RAMVA</name>
<evidence type="ECO:0000313" key="11">
    <source>
        <dbReference type="EMBL" id="GAU96524.1"/>
    </source>
</evidence>
<dbReference type="GO" id="GO:0005912">
    <property type="term" value="C:adherens junction"/>
    <property type="evidence" value="ECO:0007669"/>
    <property type="project" value="UniProtKB-SubCell"/>
</dbReference>
<dbReference type="SUPFAM" id="SSF48678">
    <property type="entry name" value="Moesin tail domain"/>
    <property type="match status" value="1"/>
</dbReference>
<gene>
    <name evidence="11" type="primary">RvY_07955-1</name>
    <name evidence="11" type="synonym">RvY_07955.1</name>
    <name evidence="11" type="ORF">RvY_07955</name>
</gene>
<keyword evidence="5" id="KW-1003">Cell membrane</keyword>
<dbReference type="CDD" id="cd14473">
    <property type="entry name" value="FERM_B-lobe"/>
    <property type="match status" value="1"/>
</dbReference>
<dbReference type="InterPro" id="IPR011259">
    <property type="entry name" value="ERM_C_dom"/>
</dbReference>
<dbReference type="PRINTS" id="PR00935">
    <property type="entry name" value="BAND41"/>
</dbReference>
<dbReference type="InterPro" id="IPR019747">
    <property type="entry name" value="FERM_CS"/>
</dbReference>
<dbReference type="Gene3D" id="6.10.360.10">
    <property type="match status" value="1"/>
</dbReference>
<dbReference type="PANTHER" id="PTHR23281">
    <property type="entry name" value="MERLIN/MOESIN/EZRIN/RADIXIN"/>
    <property type="match status" value="1"/>
</dbReference>
<evidence type="ECO:0000256" key="2">
    <source>
        <dbReference type="ARBA" id="ARBA00004202"/>
    </source>
</evidence>
<dbReference type="InterPro" id="IPR008954">
    <property type="entry name" value="Moesin_tail_sf"/>
</dbReference>
<evidence type="ECO:0000256" key="9">
    <source>
        <dbReference type="SAM" id="Coils"/>
    </source>
</evidence>
<dbReference type="InterPro" id="IPR029071">
    <property type="entry name" value="Ubiquitin-like_domsf"/>
</dbReference>
<organism evidence="11 12">
    <name type="scientific">Ramazzottius varieornatus</name>
    <name type="common">Water bear</name>
    <name type="synonym">Tardigrade</name>
    <dbReference type="NCBI Taxonomy" id="947166"/>
    <lineage>
        <taxon>Eukaryota</taxon>
        <taxon>Metazoa</taxon>
        <taxon>Ecdysozoa</taxon>
        <taxon>Tardigrada</taxon>
        <taxon>Eutardigrada</taxon>
        <taxon>Parachela</taxon>
        <taxon>Hypsibioidea</taxon>
        <taxon>Ramazzottiidae</taxon>
        <taxon>Ramazzottius</taxon>
    </lineage>
</organism>
<keyword evidence="6" id="KW-0472">Membrane</keyword>
<keyword evidence="9" id="KW-0175">Coiled coil</keyword>
<evidence type="ECO:0000313" key="12">
    <source>
        <dbReference type="Proteomes" id="UP000186922"/>
    </source>
</evidence>
<evidence type="ECO:0000256" key="5">
    <source>
        <dbReference type="ARBA" id="ARBA00022475"/>
    </source>
</evidence>
<dbReference type="STRING" id="947166.A0A1D1V435"/>
<dbReference type="PRINTS" id="PR00661">
    <property type="entry name" value="ERMFAMILY"/>
</dbReference>
<dbReference type="Gene3D" id="1.20.80.10">
    <property type="match status" value="1"/>
</dbReference>
<dbReference type="InterPro" id="IPR011174">
    <property type="entry name" value="ERM"/>
</dbReference>
<dbReference type="Pfam" id="PF00769">
    <property type="entry name" value="ERM_C"/>
    <property type="match status" value="1"/>
</dbReference>
<evidence type="ECO:0000256" key="4">
    <source>
        <dbReference type="ARBA" id="ARBA00022025"/>
    </source>
</evidence>
<evidence type="ECO:0000256" key="6">
    <source>
        <dbReference type="ARBA" id="ARBA00023136"/>
    </source>
</evidence>
<dbReference type="Proteomes" id="UP000186922">
    <property type="component" value="Unassembled WGS sequence"/>
</dbReference>
<evidence type="ECO:0000259" key="10">
    <source>
        <dbReference type="PROSITE" id="PS50057"/>
    </source>
</evidence>
<dbReference type="InterPro" id="IPR019749">
    <property type="entry name" value="Band_41_domain"/>
</dbReference>
<feature type="binding site" evidence="8">
    <location>
        <position position="288"/>
    </location>
    <ligand>
        <name>a 1,2-diacyl-sn-glycero-3-phospho-(1D-myo-inositol)</name>
        <dbReference type="ChEBI" id="CHEBI:57880"/>
    </ligand>
</feature>
<dbReference type="Pfam" id="PF20492">
    <property type="entry name" value="ERM_helical"/>
    <property type="match status" value="1"/>
</dbReference>
<dbReference type="AlphaFoldDB" id="A0A1D1V435"/>
<dbReference type="Gene3D" id="1.20.5.450">
    <property type="match status" value="1"/>
</dbReference>
<dbReference type="SUPFAM" id="SSF47031">
    <property type="entry name" value="Second domain of FERM"/>
    <property type="match status" value="1"/>
</dbReference>
<dbReference type="CDD" id="cd13194">
    <property type="entry name" value="FERM_C_ERM"/>
    <property type="match status" value="1"/>
</dbReference>